<keyword evidence="2" id="KW-1185">Reference proteome</keyword>
<comment type="caution">
    <text evidence="1">The sequence shown here is derived from an EMBL/GenBank/DDBJ whole genome shotgun (WGS) entry which is preliminary data.</text>
</comment>
<dbReference type="Proteomes" id="UP000789901">
    <property type="component" value="Unassembled WGS sequence"/>
</dbReference>
<gene>
    <name evidence="1" type="ORF">GMARGA_LOCUS6803</name>
</gene>
<sequence length="118" mass="13632">MEVAALNVGLSLLQKISTKQKLRISINNNHADYSLEFNQYYYTGKCIAAPESAQFGNKNEFCVQPSDEQLPENKEEKQKFFKMKHSLNPQSPGYIFKWPKDGETPKIKFMFTATMTDR</sequence>
<accession>A0ABN7UHN8</accession>
<evidence type="ECO:0000313" key="1">
    <source>
        <dbReference type="EMBL" id="CAG8599350.1"/>
    </source>
</evidence>
<name>A0ABN7UHN8_GIGMA</name>
<evidence type="ECO:0000313" key="2">
    <source>
        <dbReference type="Proteomes" id="UP000789901"/>
    </source>
</evidence>
<dbReference type="EMBL" id="CAJVQB010003156">
    <property type="protein sequence ID" value="CAG8599350.1"/>
    <property type="molecule type" value="Genomic_DNA"/>
</dbReference>
<organism evidence="1 2">
    <name type="scientific">Gigaspora margarita</name>
    <dbReference type="NCBI Taxonomy" id="4874"/>
    <lineage>
        <taxon>Eukaryota</taxon>
        <taxon>Fungi</taxon>
        <taxon>Fungi incertae sedis</taxon>
        <taxon>Mucoromycota</taxon>
        <taxon>Glomeromycotina</taxon>
        <taxon>Glomeromycetes</taxon>
        <taxon>Diversisporales</taxon>
        <taxon>Gigasporaceae</taxon>
        <taxon>Gigaspora</taxon>
    </lineage>
</organism>
<proteinExistence type="predicted"/>
<protein>
    <submittedName>
        <fullName evidence="1">12138_t:CDS:1</fullName>
    </submittedName>
</protein>
<reference evidence="1 2" key="1">
    <citation type="submission" date="2021-06" db="EMBL/GenBank/DDBJ databases">
        <authorList>
            <person name="Kallberg Y."/>
            <person name="Tangrot J."/>
            <person name="Rosling A."/>
        </authorList>
    </citation>
    <scope>NUCLEOTIDE SEQUENCE [LARGE SCALE GENOMIC DNA]</scope>
    <source>
        <strain evidence="1 2">120-4 pot B 10/14</strain>
    </source>
</reference>